<dbReference type="InterPro" id="IPR049551">
    <property type="entry name" value="PKS_DH_C"/>
</dbReference>
<dbReference type="SMART" id="SM00822">
    <property type="entry name" value="PKS_KR"/>
    <property type="match status" value="1"/>
</dbReference>
<dbReference type="Proteomes" id="UP000661193">
    <property type="component" value="Unassembled WGS sequence"/>
</dbReference>
<evidence type="ECO:0000256" key="5">
    <source>
        <dbReference type="PROSITE-ProRule" id="PRU01363"/>
    </source>
</evidence>
<keyword evidence="2" id="KW-0597">Phosphoprotein</keyword>
<dbReference type="InterPro" id="IPR050091">
    <property type="entry name" value="PKS_NRPS_Biosynth_Enz"/>
</dbReference>
<dbReference type="PROSITE" id="PS00012">
    <property type="entry name" value="PHOSPHOPANTETHEINE"/>
    <property type="match status" value="2"/>
</dbReference>
<dbReference type="PROSITE" id="PS00606">
    <property type="entry name" value="KS3_1"/>
    <property type="match status" value="1"/>
</dbReference>
<dbReference type="Pfam" id="PF21089">
    <property type="entry name" value="PKS_DH_N"/>
    <property type="match status" value="1"/>
</dbReference>
<dbReference type="Pfam" id="PF16197">
    <property type="entry name" value="KAsynt_C_assoc"/>
    <property type="match status" value="1"/>
</dbReference>
<evidence type="ECO:0000256" key="3">
    <source>
        <dbReference type="ARBA" id="ARBA00022679"/>
    </source>
</evidence>
<dbReference type="InterPro" id="IPR014043">
    <property type="entry name" value="Acyl_transferase_dom"/>
</dbReference>
<dbReference type="InterPro" id="IPR042104">
    <property type="entry name" value="PKS_dehydratase_sf"/>
</dbReference>
<dbReference type="SUPFAM" id="SSF47336">
    <property type="entry name" value="ACP-like"/>
    <property type="match status" value="2"/>
</dbReference>
<dbReference type="CDD" id="cd00833">
    <property type="entry name" value="PKS"/>
    <property type="match status" value="1"/>
</dbReference>
<dbReference type="Pfam" id="PF00109">
    <property type="entry name" value="ketoacyl-synt"/>
    <property type="match status" value="1"/>
</dbReference>
<dbReference type="InterPro" id="IPR049552">
    <property type="entry name" value="PKS_DH_N"/>
</dbReference>
<dbReference type="SMART" id="SM00826">
    <property type="entry name" value="PKS_DH"/>
    <property type="match status" value="1"/>
</dbReference>
<dbReference type="RefSeq" id="WP_203224536.1">
    <property type="nucleotide sequence ID" value="NZ_JAETXL010000019.1"/>
</dbReference>
<dbReference type="Gene3D" id="3.10.129.110">
    <property type="entry name" value="Polyketide synthase dehydratase"/>
    <property type="match status" value="1"/>
</dbReference>
<dbReference type="InterPro" id="IPR016035">
    <property type="entry name" value="Acyl_Trfase/lysoPLipase"/>
</dbReference>
<dbReference type="SUPFAM" id="SSF53901">
    <property type="entry name" value="Thiolase-like"/>
    <property type="match status" value="1"/>
</dbReference>
<proteinExistence type="predicted"/>
<feature type="domain" description="PKS/mFAS DH" evidence="9">
    <location>
        <begin position="134"/>
        <end position="399"/>
    </location>
</feature>
<dbReference type="PANTHER" id="PTHR43775:SF51">
    <property type="entry name" value="INACTIVE PHENOLPHTHIOCEROL SYNTHESIS POLYKETIDE SYNTHASE TYPE I PKS1-RELATED"/>
    <property type="match status" value="1"/>
</dbReference>
<dbReference type="InterPro" id="IPR001227">
    <property type="entry name" value="Ac_transferase_dom_sf"/>
</dbReference>
<keyword evidence="3" id="KW-0808">Transferase</keyword>
<comment type="caution">
    <text evidence="10">The sequence shown here is derived from an EMBL/GenBank/DDBJ whole genome shotgun (WGS) entry which is preliminary data.</text>
</comment>
<organism evidence="10 11">
    <name type="scientific">Micromonospora fiedleri</name>
    <dbReference type="NCBI Taxonomy" id="1157498"/>
    <lineage>
        <taxon>Bacteria</taxon>
        <taxon>Bacillati</taxon>
        <taxon>Actinomycetota</taxon>
        <taxon>Actinomycetes</taxon>
        <taxon>Micromonosporales</taxon>
        <taxon>Micromonosporaceae</taxon>
        <taxon>Micromonospora</taxon>
    </lineage>
</organism>
<dbReference type="SUPFAM" id="SSF55048">
    <property type="entry name" value="Probable ACP-binding domain of malonyl-CoA ACP transacylase"/>
    <property type="match status" value="1"/>
</dbReference>
<dbReference type="Pfam" id="PF02801">
    <property type="entry name" value="Ketoacyl-synt_C"/>
    <property type="match status" value="1"/>
</dbReference>
<feature type="domain" description="Carrier" evidence="7">
    <location>
        <begin position="1809"/>
        <end position="1884"/>
    </location>
</feature>
<dbReference type="InterPro" id="IPR016039">
    <property type="entry name" value="Thiolase-like"/>
</dbReference>
<dbReference type="InterPro" id="IPR020841">
    <property type="entry name" value="PKS_Beta-ketoAc_synthase_dom"/>
</dbReference>
<keyword evidence="1" id="KW-0596">Phosphopantetheine</keyword>
<feature type="active site" description="Proton acceptor; for dehydratase activity" evidence="5">
    <location>
        <position position="166"/>
    </location>
</feature>
<evidence type="ECO:0000313" key="11">
    <source>
        <dbReference type="Proteomes" id="UP000661193"/>
    </source>
</evidence>
<dbReference type="CDD" id="cd08956">
    <property type="entry name" value="KR_3_FAS_SDR_x"/>
    <property type="match status" value="1"/>
</dbReference>
<dbReference type="InterPro" id="IPR036291">
    <property type="entry name" value="NAD(P)-bd_dom_sf"/>
</dbReference>
<dbReference type="PANTHER" id="PTHR43775">
    <property type="entry name" value="FATTY ACID SYNTHASE"/>
    <property type="match status" value="1"/>
</dbReference>
<dbReference type="InterPro" id="IPR036736">
    <property type="entry name" value="ACP-like_sf"/>
</dbReference>
<dbReference type="Gene3D" id="3.40.47.10">
    <property type="match status" value="1"/>
</dbReference>
<feature type="region of interest" description="Disordered" evidence="6">
    <location>
        <begin position="410"/>
        <end position="429"/>
    </location>
</feature>
<keyword evidence="4" id="KW-0012">Acyltransferase</keyword>
<dbReference type="InterPro" id="IPR057326">
    <property type="entry name" value="KR_dom"/>
</dbReference>
<name>A0ABS1UYE1_9ACTN</name>
<dbReference type="Gene3D" id="3.40.366.10">
    <property type="entry name" value="Malonyl-Coenzyme A Acyl Carrier Protein, domain 2"/>
    <property type="match status" value="2"/>
</dbReference>
<dbReference type="PROSITE" id="PS52019">
    <property type="entry name" value="PKS_MFAS_DH"/>
    <property type="match status" value="1"/>
</dbReference>
<evidence type="ECO:0000259" key="7">
    <source>
        <dbReference type="PROSITE" id="PS50075"/>
    </source>
</evidence>
<dbReference type="Gene3D" id="3.30.70.3290">
    <property type="match status" value="1"/>
</dbReference>
<feature type="region of interest" description="C-terminal hotdog fold" evidence="5">
    <location>
        <begin position="267"/>
        <end position="399"/>
    </location>
</feature>
<dbReference type="Gene3D" id="3.40.50.720">
    <property type="entry name" value="NAD(P)-binding Rossmann-like Domain"/>
    <property type="match status" value="1"/>
</dbReference>
<dbReference type="Pfam" id="PF00550">
    <property type="entry name" value="PP-binding"/>
    <property type="match status" value="2"/>
</dbReference>
<dbReference type="InterPro" id="IPR020806">
    <property type="entry name" value="PKS_PP-bd"/>
</dbReference>
<dbReference type="Pfam" id="PF00698">
    <property type="entry name" value="Acyl_transf_1"/>
    <property type="match status" value="1"/>
</dbReference>
<feature type="region of interest" description="N-terminal hotdog fold" evidence="5">
    <location>
        <begin position="134"/>
        <end position="257"/>
    </location>
</feature>
<protein>
    <submittedName>
        <fullName evidence="10">SDR family NAD(P)-dependent oxidoreductase</fullName>
    </submittedName>
</protein>
<evidence type="ECO:0000259" key="9">
    <source>
        <dbReference type="PROSITE" id="PS52019"/>
    </source>
</evidence>
<evidence type="ECO:0000256" key="2">
    <source>
        <dbReference type="ARBA" id="ARBA00022553"/>
    </source>
</evidence>
<dbReference type="InterPro" id="IPR014030">
    <property type="entry name" value="Ketoacyl_synth_N"/>
</dbReference>
<dbReference type="InterPro" id="IPR013968">
    <property type="entry name" value="PKS_KR"/>
</dbReference>
<dbReference type="Pfam" id="PF08659">
    <property type="entry name" value="KR"/>
    <property type="match status" value="1"/>
</dbReference>
<dbReference type="InterPro" id="IPR049900">
    <property type="entry name" value="PKS_mFAS_DH"/>
</dbReference>
<dbReference type="SMART" id="SM00827">
    <property type="entry name" value="PKS_AT"/>
    <property type="match status" value="1"/>
</dbReference>
<feature type="domain" description="Ketosynthase family 3 (KS3)" evidence="8">
    <location>
        <begin position="923"/>
        <end position="1347"/>
    </location>
</feature>
<dbReference type="PROSITE" id="PS50075">
    <property type="entry name" value="CARRIER"/>
    <property type="match status" value="2"/>
</dbReference>
<dbReference type="InterPro" id="IPR020807">
    <property type="entry name" value="PKS_DH"/>
</dbReference>
<evidence type="ECO:0000256" key="4">
    <source>
        <dbReference type="ARBA" id="ARBA00023315"/>
    </source>
</evidence>
<dbReference type="Pfam" id="PF14765">
    <property type="entry name" value="PS-DH"/>
    <property type="match status" value="1"/>
</dbReference>
<keyword evidence="11" id="KW-1185">Reference proteome</keyword>
<sequence>MSTVTGQPVTSQWSDPEYWVGQVRSTVRFHDAIRTAHRLGARTLLEIGPDAVLSALAADTLTTIPTLRRDQPEPDAVRTAAATLWANGAGIDRPAILADTGARRHALPTYPFQRRRYWMHPASGVDAGLRPAGHPLLTAAVTLAAGDTTVFTGELSTTAQPWLADHRLHGTVVLPGVALADLLATVGARTGHPHLVDLVTTTPVTLPGDQPLDLQVTVTGHDDGRCTAEVFTRAAATDDTPWQRHATAVLDDTPPDEHPDTRVPAAATEIDLDDLYDRLTEHGYDYGPQFRGLQRLHRHGDDLYAEITGPDNTGFTVHPALLDAALHPLLPGVAADSPARLPFAWAGVHLTGTRATILRARITPLGPESVRLTVTDDTGDPVATVRQLTLRPADPDQFRPSATDLRYRPQWQPHPAPGHAPAANADGTAPPDLLIVRVAATGPGSPATRARTAVHDTLAVLRDHLTGEPGPRLVVVPPADDPLTAAAVAGLVRSARTENPGRVVFVDTDDTDASRTALLREALGDEPDLRIRDGEVMVPRLVPAGPAPQTHPDWGDGTVLITGGTGALGAALARHLATRHGVRDLLLVSRTGPEAPGVADLTTELTGLGARVHVAACDVTDRTALASLLDRHPTISAVVHAAGISRDGVLASLTADQVDEVLAAKADAAWNLHELTADRPLTAFVLYSSIAGLVGPAGQAAYAAGNAFLDELARHRQAAGLPATSIAWGLWQDGGTMSATLTDTDLSRIARLGLRPIDTADALTALDAAVAGTDPVLAVTAVDPTLLRTSTDVPAVLHSLAPGRRAPRRDRGPASIRRIAAMNPPDRDRALANLVRTHAAAVLGHDDPAAIDLDRTVSDLGFDSLTGVELRNRLATATGLTLPATLIFDHPTPAALAEHLASRLTGTQPATEQAPAAVVVADEDPVVIVGMGCRFPGGVTSPDGLWDLVVGERDAVGPFPENRGWPADLVDPDPEAVGKSYAGEGGFLYDADLFDAEFFGMSPREALATDPQQRLLLEVAWETFEQAGIDPRSLRGSDTGVFCGVMYHDYGSGPGTLPAEVEGYLAGGTMGSVASGRLAYVYGLNGPTLTVDTACSSSLVALHLAATALRRGECSAALVGGVTVMATPAAFVEFSRQRGLAVDGRCRSFGAGAGGTGWAEGVGLLLVERLSVARERGHRVLAVVRGSAVNSDGASNGLTAPSGPAQERVIRAALGAAGLSASDVDVVEAHGTGTSLGDPIEAQAVLATYGARTGGVPVLLGSLKSNIGHAQAAAGVGGVIKMVQAMRAGVAPRSLHCEVPSPMVDWDSGAVRLLSTRQEWPDTGRPRRAAVSSFGFGGTNAHVVLEQAPAPEPVAEPTAQPRPQRIPLLLSARGPAALADTARRIADLLTDPDTDPLDVAGSLATGRAALTHRAAVLGTQPADLRQALLALADDRPHPAVHRGTRTSSKTVFAFTGQGSQWVGMGEGLVGVFPVFRRVWEEVCSRLVWDAGDVDATGNAQPAIFAVEVALFRLLESWGVRPDVVVGHSVGEIAAAHVAGVLSLSDACRLVGARGRLMQALPAGGVMVAVQASEEEVVPLLVDGVSVGAVNGPRSVVLSGVAGAVESVVGRLSCRSRSLVVSHAFHSSLMDPMLDEFRAVVRELSFAEPVVSAVSTVTGQPVTSQWSDPEYWVGQVRSTVRFHDAAQRLLADDVTTLIEVGPDAILTGMLAAHLPDGVAALPTLRRDRPEPQAAAELFGHLYAYGQPVDPDTYPPVTAGTRIPLPSYPFQRERYWLLRDAATTTAVPEPKTAPVPAAVDLTGLDDDARADRLLALVRTEAATVLGHGDPSRLGADRAFTDLGFDSMTAVELRSRLSTALGITLPATAVFDHPTPRSLAGLLLDQYAITATATAATATSADTDDLDLLAEVDRLDAALARNTLTADRRTAVLARLGEVLARRSPTEPGPEPELLHSADADELFAFIDDQLGRAARPAGA</sequence>
<gene>
    <name evidence="10" type="ORF">JMF97_29615</name>
</gene>
<feature type="domain" description="Carrier" evidence="7">
    <location>
        <begin position="829"/>
        <end position="904"/>
    </location>
</feature>
<dbReference type="SUPFAM" id="SSF52151">
    <property type="entry name" value="FabD/lysophospholipase-like"/>
    <property type="match status" value="2"/>
</dbReference>
<evidence type="ECO:0000256" key="6">
    <source>
        <dbReference type="SAM" id="MobiDB-lite"/>
    </source>
</evidence>
<feature type="active site" description="Proton donor; for dehydratase activity" evidence="5">
    <location>
        <position position="323"/>
    </location>
</feature>
<dbReference type="SMART" id="SM00825">
    <property type="entry name" value="PKS_KS"/>
    <property type="match status" value="1"/>
</dbReference>
<dbReference type="SMART" id="SM00823">
    <property type="entry name" value="PKS_PP"/>
    <property type="match status" value="2"/>
</dbReference>
<dbReference type="SMART" id="SM01294">
    <property type="entry name" value="PKS_PP_betabranch"/>
    <property type="match status" value="2"/>
</dbReference>
<dbReference type="PROSITE" id="PS52004">
    <property type="entry name" value="KS3_2"/>
    <property type="match status" value="1"/>
</dbReference>
<evidence type="ECO:0000259" key="8">
    <source>
        <dbReference type="PROSITE" id="PS52004"/>
    </source>
</evidence>
<dbReference type="InterPro" id="IPR009081">
    <property type="entry name" value="PP-bd_ACP"/>
</dbReference>
<dbReference type="InterPro" id="IPR016036">
    <property type="entry name" value="Malonyl_transacylase_ACP-bd"/>
</dbReference>
<dbReference type="SUPFAM" id="SSF51735">
    <property type="entry name" value="NAD(P)-binding Rossmann-fold domains"/>
    <property type="match status" value="2"/>
</dbReference>
<accession>A0ABS1UYE1</accession>
<reference evidence="10 11" key="1">
    <citation type="submission" date="2021-01" db="EMBL/GenBank/DDBJ databases">
        <title>Genome sequencing of Micromonospora fiedleri MG-37.</title>
        <authorList>
            <person name="Moreland P.E.J."/>
            <person name="Stach J.E.M."/>
        </authorList>
    </citation>
    <scope>NUCLEOTIDE SEQUENCE [LARGE SCALE GENOMIC DNA]</scope>
    <source>
        <strain evidence="10 11">MG-37</strain>
    </source>
</reference>
<dbReference type="Gene3D" id="1.10.1200.10">
    <property type="entry name" value="ACP-like"/>
    <property type="match status" value="2"/>
</dbReference>
<dbReference type="InterPro" id="IPR014031">
    <property type="entry name" value="Ketoacyl_synth_C"/>
</dbReference>
<dbReference type="EMBL" id="JAETXL010000019">
    <property type="protein sequence ID" value="MBL6280326.1"/>
    <property type="molecule type" value="Genomic_DNA"/>
</dbReference>
<evidence type="ECO:0000313" key="10">
    <source>
        <dbReference type="EMBL" id="MBL6280326.1"/>
    </source>
</evidence>
<dbReference type="InterPro" id="IPR032821">
    <property type="entry name" value="PKS_assoc"/>
</dbReference>
<evidence type="ECO:0000256" key="1">
    <source>
        <dbReference type="ARBA" id="ARBA00022450"/>
    </source>
</evidence>
<dbReference type="InterPro" id="IPR006162">
    <property type="entry name" value="Ppantetheine_attach_site"/>
</dbReference>
<dbReference type="InterPro" id="IPR018201">
    <property type="entry name" value="Ketoacyl_synth_AS"/>
</dbReference>